<dbReference type="RefSeq" id="WP_328708572.1">
    <property type="nucleotide sequence ID" value="NZ_CP108085.1"/>
</dbReference>
<keyword evidence="1" id="KW-0472">Membrane</keyword>
<name>A0ABZ1SMA7_9ACTN</name>
<keyword evidence="1" id="KW-0812">Transmembrane</keyword>
<evidence type="ECO:0008006" key="4">
    <source>
        <dbReference type="Google" id="ProtNLM"/>
    </source>
</evidence>
<accession>A0ABZ1SMA7</accession>
<feature type="transmembrane region" description="Helical" evidence="1">
    <location>
        <begin position="32"/>
        <end position="54"/>
    </location>
</feature>
<sequence length="193" mass="20910">MNLGKALRAIWVSLSGSKEPVGRRQIAYYRSVVPTAVTVGLLGVVEVVGVDFVVSGTVARLPAFVAGVVANVVLLGFVVALTAFPHYLDTEKKVLMLCYGATFELAIPVALIREIRQQRRSHFQRKTAEARDGILRVPVAGETNLVIVLKNPAGVALPKAEHTPVREINVYALDPRRAVDLVSDVIDSGRCEK</sequence>
<evidence type="ECO:0000256" key="1">
    <source>
        <dbReference type="SAM" id="Phobius"/>
    </source>
</evidence>
<reference evidence="2" key="1">
    <citation type="submission" date="2022-10" db="EMBL/GenBank/DDBJ databases">
        <title>The complete genomes of actinobacterial strains from the NBC collection.</title>
        <authorList>
            <person name="Joergensen T.S."/>
            <person name="Alvarez Arevalo M."/>
            <person name="Sterndorff E.B."/>
            <person name="Faurdal D."/>
            <person name="Vuksanovic O."/>
            <person name="Mourched A.-S."/>
            <person name="Charusanti P."/>
            <person name="Shaw S."/>
            <person name="Blin K."/>
            <person name="Weber T."/>
        </authorList>
    </citation>
    <scope>NUCLEOTIDE SEQUENCE</scope>
    <source>
        <strain evidence="2">NBC_00254</strain>
    </source>
</reference>
<keyword evidence="3" id="KW-1185">Reference proteome</keyword>
<keyword evidence="1" id="KW-1133">Transmembrane helix</keyword>
<gene>
    <name evidence="2" type="ORF">OG913_25750</name>
</gene>
<proteinExistence type="predicted"/>
<evidence type="ECO:0000313" key="2">
    <source>
        <dbReference type="EMBL" id="WUP72812.1"/>
    </source>
</evidence>
<dbReference type="Proteomes" id="UP001432011">
    <property type="component" value="Chromosome"/>
</dbReference>
<feature type="transmembrane region" description="Helical" evidence="1">
    <location>
        <begin position="61"/>
        <end position="88"/>
    </location>
</feature>
<organism evidence="2 3">
    <name type="scientific">Microbispora hainanensis</name>
    <dbReference type="NCBI Taxonomy" id="568844"/>
    <lineage>
        <taxon>Bacteria</taxon>
        <taxon>Bacillati</taxon>
        <taxon>Actinomycetota</taxon>
        <taxon>Actinomycetes</taxon>
        <taxon>Streptosporangiales</taxon>
        <taxon>Streptosporangiaceae</taxon>
        <taxon>Microbispora</taxon>
    </lineage>
</organism>
<protein>
    <recommendedName>
        <fullName evidence="4">DUF2179 domain-containing protein</fullName>
    </recommendedName>
</protein>
<dbReference type="EMBL" id="CP108085">
    <property type="protein sequence ID" value="WUP72812.1"/>
    <property type="molecule type" value="Genomic_DNA"/>
</dbReference>
<evidence type="ECO:0000313" key="3">
    <source>
        <dbReference type="Proteomes" id="UP001432011"/>
    </source>
</evidence>